<dbReference type="InterPro" id="IPR004158">
    <property type="entry name" value="DUF247_pln"/>
</dbReference>
<reference evidence="2 3" key="1">
    <citation type="journal article" date="2019" name="Plant Biotechnol. J.">
        <title>The red bayberry genome and genetic basis of sex determination.</title>
        <authorList>
            <person name="Jia H.M."/>
            <person name="Jia H.J."/>
            <person name="Cai Q.L."/>
            <person name="Wang Y."/>
            <person name="Zhao H.B."/>
            <person name="Yang W.F."/>
            <person name="Wang G.Y."/>
            <person name="Li Y.H."/>
            <person name="Zhan D.L."/>
            <person name="Shen Y.T."/>
            <person name="Niu Q.F."/>
            <person name="Chang L."/>
            <person name="Qiu J."/>
            <person name="Zhao L."/>
            <person name="Xie H.B."/>
            <person name="Fu W.Y."/>
            <person name="Jin J."/>
            <person name="Li X.W."/>
            <person name="Jiao Y."/>
            <person name="Zhou C.C."/>
            <person name="Tu T."/>
            <person name="Chai C.Y."/>
            <person name="Gao J.L."/>
            <person name="Fan L.J."/>
            <person name="van de Weg E."/>
            <person name="Wang J.Y."/>
            <person name="Gao Z.S."/>
        </authorList>
    </citation>
    <scope>NUCLEOTIDE SEQUENCE [LARGE SCALE GENOMIC DNA]</scope>
    <source>
        <tissue evidence="2">Leaves</tissue>
    </source>
</reference>
<evidence type="ECO:0000256" key="1">
    <source>
        <dbReference type="SAM" id="Phobius"/>
    </source>
</evidence>
<gene>
    <name evidence="2" type="ORF">CJ030_MR8G010112</name>
</gene>
<evidence type="ECO:0000313" key="3">
    <source>
        <dbReference type="Proteomes" id="UP000516437"/>
    </source>
</evidence>
<dbReference type="OrthoDB" id="2356035at2759"/>
<accession>A0A6A1UR56</accession>
<comment type="caution">
    <text evidence="2">The sequence shown here is derived from an EMBL/GenBank/DDBJ whole genome shotgun (WGS) entry which is preliminary data.</text>
</comment>
<protein>
    <submittedName>
        <fullName evidence="2">Uncharacterized protein</fullName>
    </submittedName>
</protein>
<keyword evidence="1" id="KW-0472">Membrane</keyword>
<sequence length="132" mass="14671">MQMYKISVARKIHRGFGRRDGFKTLIEGLSLKLMPSVRACYQMYLMDNDSQVACIMAIDVLFLFGLLCSHGIGKDALASSETLRGLVDPADTRLAQDGILRDAMMLENQIPMIALKNIIGGFSMCKDLHWGS</sequence>
<feature type="transmembrane region" description="Helical" evidence="1">
    <location>
        <begin position="52"/>
        <end position="72"/>
    </location>
</feature>
<dbReference type="EMBL" id="RXIC02000026">
    <property type="protein sequence ID" value="KAB1202278.1"/>
    <property type="molecule type" value="Genomic_DNA"/>
</dbReference>
<organism evidence="2 3">
    <name type="scientific">Morella rubra</name>
    <name type="common">Chinese bayberry</name>
    <dbReference type="NCBI Taxonomy" id="262757"/>
    <lineage>
        <taxon>Eukaryota</taxon>
        <taxon>Viridiplantae</taxon>
        <taxon>Streptophyta</taxon>
        <taxon>Embryophyta</taxon>
        <taxon>Tracheophyta</taxon>
        <taxon>Spermatophyta</taxon>
        <taxon>Magnoliopsida</taxon>
        <taxon>eudicotyledons</taxon>
        <taxon>Gunneridae</taxon>
        <taxon>Pentapetalae</taxon>
        <taxon>rosids</taxon>
        <taxon>fabids</taxon>
        <taxon>Fagales</taxon>
        <taxon>Myricaceae</taxon>
        <taxon>Morella</taxon>
    </lineage>
</organism>
<dbReference type="AlphaFoldDB" id="A0A6A1UR56"/>
<dbReference type="Proteomes" id="UP000516437">
    <property type="component" value="Chromosome 8"/>
</dbReference>
<proteinExistence type="predicted"/>
<evidence type="ECO:0000313" key="2">
    <source>
        <dbReference type="EMBL" id="KAB1202278.1"/>
    </source>
</evidence>
<name>A0A6A1UR56_9ROSI</name>
<keyword evidence="1" id="KW-0812">Transmembrane</keyword>
<dbReference type="Pfam" id="PF03140">
    <property type="entry name" value="DUF247"/>
    <property type="match status" value="1"/>
</dbReference>
<keyword evidence="3" id="KW-1185">Reference proteome</keyword>
<keyword evidence="1" id="KW-1133">Transmembrane helix</keyword>